<sequence length="248" mass="27158">MRRLHQFIAAGVIAWTSMSAALAVDNVWRSDYAPENSFQGLLDEAWSTGTVGSLYAEWDSWTRFGSHTLSKTPQTTPNIGSNTNVAFYEYSRTAYWTGGNLYGLVYTVDGSPLSFGLQLTDNTPVEGATRDFVLRISTKGVLPNTLATLNGVTVAAVNTYLSSTTVHDDMGGFTAADAEWVWIWKDVPVSAVYDFRFLASNAHMSLDQLAVYGSLASVAVPVPEPQTWALMAMGLTALGLIRRRQMRH</sequence>
<evidence type="ECO:0000313" key="3">
    <source>
        <dbReference type="EMBL" id="RRS03101.1"/>
    </source>
</evidence>
<evidence type="ECO:0000256" key="1">
    <source>
        <dbReference type="SAM" id="SignalP"/>
    </source>
</evidence>
<dbReference type="Pfam" id="PF07589">
    <property type="entry name" value="PEP-CTERM"/>
    <property type="match status" value="1"/>
</dbReference>
<feature type="chain" id="PRO_5018663158" evidence="1">
    <location>
        <begin position="24"/>
        <end position="248"/>
    </location>
</feature>
<dbReference type="EMBL" id="RSED01000015">
    <property type="protein sequence ID" value="RRS03101.1"/>
    <property type="molecule type" value="Genomic_DNA"/>
</dbReference>
<evidence type="ECO:0000259" key="2">
    <source>
        <dbReference type="Pfam" id="PF07589"/>
    </source>
</evidence>
<feature type="signal peptide" evidence="1">
    <location>
        <begin position="1"/>
        <end position="23"/>
    </location>
</feature>
<evidence type="ECO:0000313" key="4">
    <source>
        <dbReference type="Proteomes" id="UP000269265"/>
    </source>
</evidence>
<dbReference type="AlphaFoldDB" id="A0A3R8TRC7"/>
<comment type="caution">
    <text evidence="3">The sequence shown here is derived from an EMBL/GenBank/DDBJ whole genome shotgun (WGS) entry which is preliminary data.</text>
</comment>
<dbReference type="RefSeq" id="WP_125244564.1">
    <property type="nucleotide sequence ID" value="NZ_RSED01000015.1"/>
</dbReference>
<keyword evidence="1" id="KW-0732">Signal</keyword>
<keyword evidence="4" id="KW-1185">Reference proteome</keyword>
<reference evidence="3 4" key="1">
    <citation type="submission" date="2018-12" db="EMBL/GenBank/DDBJ databases">
        <title>The whole draft genome of Aquabacterium sp. SJQ9.</title>
        <authorList>
            <person name="Sun L."/>
            <person name="Gao X."/>
            <person name="Chen W."/>
            <person name="Huang K."/>
        </authorList>
    </citation>
    <scope>NUCLEOTIDE SEQUENCE [LARGE SCALE GENOMIC DNA]</scope>
    <source>
        <strain evidence="3 4">SJQ9</strain>
    </source>
</reference>
<dbReference type="NCBIfam" id="TIGR02595">
    <property type="entry name" value="PEP_CTERM"/>
    <property type="match status" value="1"/>
</dbReference>
<dbReference type="OrthoDB" id="8563047at2"/>
<accession>A0A3R8TRC7</accession>
<proteinExistence type="predicted"/>
<dbReference type="Proteomes" id="UP000269265">
    <property type="component" value="Unassembled WGS sequence"/>
</dbReference>
<name>A0A3R8TRC7_9BURK</name>
<dbReference type="InterPro" id="IPR013424">
    <property type="entry name" value="Ice-binding_C"/>
</dbReference>
<feature type="domain" description="Ice-binding protein C-terminal" evidence="2">
    <location>
        <begin position="221"/>
        <end position="244"/>
    </location>
</feature>
<protein>
    <submittedName>
        <fullName evidence="3">PEP-CTERM sorting domain-containing protein</fullName>
    </submittedName>
</protein>
<gene>
    <name evidence="3" type="ORF">EIP75_17430</name>
</gene>
<organism evidence="3 4">
    <name type="scientific">Aquabacterium soli</name>
    <dbReference type="NCBI Taxonomy" id="2493092"/>
    <lineage>
        <taxon>Bacteria</taxon>
        <taxon>Pseudomonadati</taxon>
        <taxon>Pseudomonadota</taxon>
        <taxon>Betaproteobacteria</taxon>
        <taxon>Burkholderiales</taxon>
        <taxon>Aquabacterium</taxon>
    </lineage>
</organism>